<dbReference type="AlphaFoldDB" id="A0A1H4KDJ2"/>
<protein>
    <submittedName>
        <fullName evidence="2">Uncharacterized protein</fullName>
    </submittedName>
</protein>
<accession>A0A1H4KDJ2</accession>
<keyword evidence="1" id="KW-1133">Transmembrane helix</keyword>
<gene>
    <name evidence="2" type="ORF">SAMN04489806_1108</name>
</gene>
<keyword evidence="1" id="KW-0472">Membrane</keyword>
<feature type="transmembrane region" description="Helical" evidence="1">
    <location>
        <begin position="35"/>
        <end position="53"/>
    </location>
</feature>
<dbReference type="OrthoDB" id="9812874at2"/>
<evidence type="ECO:0000256" key="1">
    <source>
        <dbReference type="SAM" id="Phobius"/>
    </source>
</evidence>
<reference evidence="2 3" key="1">
    <citation type="submission" date="2016-10" db="EMBL/GenBank/DDBJ databases">
        <authorList>
            <person name="de Groot N.N."/>
        </authorList>
    </citation>
    <scope>NUCLEOTIDE SEQUENCE [LARGE SCALE GENOMIC DNA]</scope>
    <source>
        <strain evidence="2 3">DSM 21799</strain>
    </source>
</reference>
<sequence>MILIFRIFGVIAALIALMQFFKVPGEWEAGDGFGSILRLTWSIGWTIFWFWLAHSRAEDQRQKLAFLLSQPCMQCGSEASIGYRVCGSCGRVKHPELR</sequence>
<keyword evidence="1" id="KW-0812">Transmembrane</keyword>
<dbReference type="RefSeq" id="WP_091181029.1">
    <property type="nucleotide sequence ID" value="NZ_FNRY01000001.1"/>
</dbReference>
<evidence type="ECO:0000313" key="3">
    <source>
        <dbReference type="Proteomes" id="UP000199183"/>
    </source>
</evidence>
<name>A0A1H4KDJ2_9MICO</name>
<keyword evidence="3" id="KW-1185">Reference proteome</keyword>
<proteinExistence type="predicted"/>
<dbReference type="STRING" id="640635.SAMN04489806_1108"/>
<dbReference type="Proteomes" id="UP000199183">
    <property type="component" value="Unassembled WGS sequence"/>
</dbReference>
<organism evidence="2 3">
    <name type="scientific">Paramicrobacterium humi</name>
    <dbReference type="NCBI Taxonomy" id="640635"/>
    <lineage>
        <taxon>Bacteria</taxon>
        <taxon>Bacillati</taxon>
        <taxon>Actinomycetota</taxon>
        <taxon>Actinomycetes</taxon>
        <taxon>Micrococcales</taxon>
        <taxon>Microbacteriaceae</taxon>
        <taxon>Paramicrobacterium</taxon>
    </lineage>
</organism>
<dbReference type="EMBL" id="FNRY01000001">
    <property type="protein sequence ID" value="SEB56118.1"/>
    <property type="molecule type" value="Genomic_DNA"/>
</dbReference>
<evidence type="ECO:0000313" key="2">
    <source>
        <dbReference type="EMBL" id="SEB56118.1"/>
    </source>
</evidence>